<gene>
    <name evidence="7" type="ORF">J4H91_11275</name>
</gene>
<accession>A0A939LXH2</accession>
<feature type="domain" description="Core-binding (CB)" evidence="6">
    <location>
        <begin position="1"/>
        <end position="78"/>
    </location>
</feature>
<evidence type="ECO:0000256" key="2">
    <source>
        <dbReference type="ARBA" id="ARBA00023125"/>
    </source>
</evidence>
<evidence type="ECO:0000259" key="5">
    <source>
        <dbReference type="PROSITE" id="PS51898"/>
    </source>
</evidence>
<dbReference type="Gene3D" id="1.10.150.130">
    <property type="match status" value="1"/>
</dbReference>
<dbReference type="AlphaFoldDB" id="A0A939LXH2"/>
<organism evidence="7 8">
    <name type="scientific">Leucobacter ruminantium</name>
    <dbReference type="NCBI Taxonomy" id="1289170"/>
    <lineage>
        <taxon>Bacteria</taxon>
        <taxon>Bacillati</taxon>
        <taxon>Actinomycetota</taxon>
        <taxon>Actinomycetes</taxon>
        <taxon>Micrococcales</taxon>
        <taxon>Microbacteriaceae</taxon>
        <taxon>Leucobacter</taxon>
    </lineage>
</organism>
<dbReference type="InterPro" id="IPR044068">
    <property type="entry name" value="CB"/>
</dbReference>
<dbReference type="PROSITE" id="PS51900">
    <property type="entry name" value="CB"/>
    <property type="match status" value="1"/>
</dbReference>
<keyword evidence="3" id="KW-0233">DNA recombination</keyword>
<evidence type="ECO:0000313" key="7">
    <source>
        <dbReference type="EMBL" id="MBO1805891.1"/>
    </source>
</evidence>
<dbReference type="GO" id="GO:0003677">
    <property type="term" value="F:DNA binding"/>
    <property type="evidence" value="ECO:0007669"/>
    <property type="project" value="UniProtKB-UniRule"/>
</dbReference>
<sequence>METNLIAEFGVYQRSQSIAETTIRNRAWLLHGFRKHSGKPLIQAGLPELRAYLAREGVKPGTRRTERGALQAFYRWLLEDGYITEDPTVKLKPVRVPRATARPFKRWQIEAMLASGAYYRTRVMILMGHLQGLRVSQIARVRGDDVDREAMMLRTVTKGGKVRHVPLHPLIAEISHQMPAIGWWFPARDGSDNPIQGASVTDLITKAKRRAGITDPTLTPHSLRHAYGCELSDAEVDIRVIQELLLHEQLSTTQLYTRVSERRKQAAIAQLQPVAVPLRSGRRAA</sequence>
<name>A0A939LXH2_9MICO</name>
<dbReference type="PANTHER" id="PTHR30349">
    <property type="entry name" value="PHAGE INTEGRASE-RELATED"/>
    <property type="match status" value="1"/>
</dbReference>
<protein>
    <submittedName>
        <fullName evidence="7">Tyrosine-type recombinase/integrase</fullName>
    </submittedName>
</protein>
<comment type="similarity">
    <text evidence="1">Belongs to the 'phage' integrase family.</text>
</comment>
<proteinExistence type="inferred from homology"/>
<feature type="domain" description="Tyr recombinase" evidence="5">
    <location>
        <begin position="95"/>
        <end position="269"/>
    </location>
</feature>
<evidence type="ECO:0000259" key="6">
    <source>
        <dbReference type="PROSITE" id="PS51900"/>
    </source>
</evidence>
<dbReference type="InterPro" id="IPR011010">
    <property type="entry name" value="DNA_brk_join_enz"/>
</dbReference>
<dbReference type="InterPro" id="IPR013762">
    <property type="entry name" value="Integrase-like_cat_sf"/>
</dbReference>
<dbReference type="InterPro" id="IPR002104">
    <property type="entry name" value="Integrase_catalytic"/>
</dbReference>
<reference evidence="7" key="1">
    <citation type="submission" date="2021-03" db="EMBL/GenBank/DDBJ databases">
        <title>Leucobacter chromiisoli sp. nov., isolated from chromium-containing soil of chemical plant.</title>
        <authorList>
            <person name="Xu Z."/>
        </authorList>
    </citation>
    <scope>NUCLEOTIDE SEQUENCE</scope>
    <source>
        <strain evidence="7">A2</strain>
    </source>
</reference>
<keyword evidence="8" id="KW-1185">Reference proteome</keyword>
<evidence type="ECO:0000256" key="3">
    <source>
        <dbReference type="ARBA" id="ARBA00023172"/>
    </source>
</evidence>
<dbReference type="Pfam" id="PF00589">
    <property type="entry name" value="Phage_integrase"/>
    <property type="match status" value="1"/>
</dbReference>
<evidence type="ECO:0000256" key="4">
    <source>
        <dbReference type="PROSITE-ProRule" id="PRU01248"/>
    </source>
</evidence>
<dbReference type="Gene3D" id="1.10.443.10">
    <property type="entry name" value="Intergrase catalytic core"/>
    <property type="match status" value="1"/>
</dbReference>
<comment type="caution">
    <text evidence="7">The sequence shown here is derived from an EMBL/GenBank/DDBJ whole genome shotgun (WGS) entry which is preliminary data.</text>
</comment>
<dbReference type="InterPro" id="IPR010998">
    <property type="entry name" value="Integrase_recombinase_N"/>
</dbReference>
<keyword evidence="2 4" id="KW-0238">DNA-binding</keyword>
<dbReference type="PANTHER" id="PTHR30349:SF64">
    <property type="entry name" value="PROPHAGE INTEGRASE INTD-RELATED"/>
    <property type="match status" value="1"/>
</dbReference>
<dbReference type="InterPro" id="IPR050090">
    <property type="entry name" value="Tyrosine_recombinase_XerCD"/>
</dbReference>
<evidence type="ECO:0000313" key="8">
    <source>
        <dbReference type="Proteomes" id="UP000664398"/>
    </source>
</evidence>
<dbReference type="PROSITE" id="PS51898">
    <property type="entry name" value="TYR_RECOMBINASE"/>
    <property type="match status" value="1"/>
</dbReference>
<dbReference type="EMBL" id="JAGDYL010000020">
    <property type="protein sequence ID" value="MBO1805891.1"/>
    <property type="molecule type" value="Genomic_DNA"/>
</dbReference>
<dbReference type="RefSeq" id="WP_208046363.1">
    <property type="nucleotide sequence ID" value="NZ_JAGDYL010000020.1"/>
</dbReference>
<dbReference type="Proteomes" id="UP000664398">
    <property type="component" value="Unassembled WGS sequence"/>
</dbReference>
<dbReference type="GO" id="GO:0006310">
    <property type="term" value="P:DNA recombination"/>
    <property type="evidence" value="ECO:0007669"/>
    <property type="project" value="UniProtKB-KW"/>
</dbReference>
<dbReference type="SUPFAM" id="SSF56349">
    <property type="entry name" value="DNA breaking-rejoining enzymes"/>
    <property type="match status" value="1"/>
</dbReference>
<dbReference type="GO" id="GO:0015074">
    <property type="term" value="P:DNA integration"/>
    <property type="evidence" value="ECO:0007669"/>
    <property type="project" value="InterPro"/>
</dbReference>
<evidence type="ECO:0000256" key="1">
    <source>
        <dbReference type="ARBA" id="ARBA00008857"/>
    </source>
</evidence>